<protein>
    <recommendedName>
        <fullName evidence="4">Surface antigen-like protein</fullName>
    </recommendedName>
</protein>
<reference evidence="3" key="1">
    <citation type="journal article" date="2019" name="Int. J. Syst. Evol. Microbiol.">
        <title>The Global Catalogue of Microorganisms (GCM) 10K type strain sequencing project: providing services to taxonomists for standard genome sequencing and annotation.</title>
        <authorList>
            <consortium name="The Broad Institute Genomics Platform"/>
            <consortium name="The Broad Institute Genome Sequencing Center for Infectious Disease"/>
            <person name="Wu L."/>
            <person name="Ma J."/>
        </authorList>
    </citation>
    <scope>NUCLEOTIDE SEQUENCE [LARGE SCALE GENOMIC DNA]</scope>
    <source>
        <strain evidence="3">JCM 17705</strain>
    </source>
</reference>
<dbReference type="EMBL" id="BAABFT010000008">
    <property type="protein sequence ID" value="GAA4328170.1"/>
    <property type="molecule type" value="Genomic_DNA"/>
</dbReference>
<dbReference type="Gene3D" id="2.40.160.50">
    <property type="entry name" value="membrane protein fhac: a member of the omp85/tpsb transporter family"/>
    <property type="match status" value="1"/>
</dbReference>
<sequence length="416" mass="45597">MKIALLVLLVGGMSLLSGTVNAQHKTSIIPLNQHRLNDTLVASSADTIQQKDIYDVILGIFKKHSAADNKSSVIGIKPVFSVLPAVGYTLQTQLAATLSGNVAFRMSPGARISTISSNIAYTQRKQILIPIQSNIWTNNNAFNYIGDIKYYKYPQSTFGLGSNSSTANDDPMDYTLIRFAETILKKIKGNFYAGAGFIFDHHYGIEEKGNPDGSLSDYARYGQQSKTISSGITLNALFDMRNSTITPTKGFYAAVIYRDNKKFLGSTSSWKSLIVDVRKYYRLPSGSKNVIAFWSYDWLVLSGKPPYLDLPASTWDQNNGTGRGYIQGRFRGAQMIYLESEYRYQITTNGLLGGVVFVNGQSFSAATGTGLQALQPGYGAGLRIKLNKVSRTNIAIDYGFGNHGSNGIFVTVGEIF</sequence>
<organism evidence="2 3">
    <name type="scientific">Mucilaginibacter gynuensis</name>
    <dbReference type="NCBI Taxonomy" id="1302236"/>
    <lineage>
        <taxon>Bacteria</taxon>
        <taxon>Pseudomonadati</taxon>
        <taxon>Bacteroidota</taxon>
        <taxon>Sphingobacteriia</taxon>
        <taxon>Sphingobacteriales</taxon>
        <taxon>Sphingobacteriaceae</taxon>
        <taxon>Mucilaginibacter</taxon>
    </lineage>
</organism>
<proteinExistence type="predicted"/>
<evidence type="ECO:0008006" key="4">
    <source>
        <dbReference type="Google" id="ProtNLM"/>
    </source>
</evidence>
<keyword evidence="1" id="KW-0732">Signal</keyword>
<dbReference type="Proteomes" id="UP001500582">
    <property type="component" value="Unassembled WGS sequence"/>
</dbReference>
<evidence type="ECO:0000256" key="1">
    <source>
        <dbReference type="SAM" id="SignalP"/>
    </source>
</evidence>
<dbReference type="RefSeq" id="WP_345212143.1">
    <property type="nucleotide sequence ID" value="NZ_BAABFT010000008.1"/>
</dbReference>
<accession>A0ABP8GPQ2</accession>
<feature type="chain" id="PRO_5045864546" description="Surface antigen-like protein" evidence="1">
    <location>
        <begin position="23"/>
        <end position="416"/>
    </location>
</feature>
<name>A0ABP8GPQ2_9SPHI</name>
<feature type="signal peptide" evidence="1">
    <location>
        <begin position="1"/>
        <end position="22"/>
    </location>
</feature>
<keyword evidence="3" id="KW-1185">Reference proteome</keyword>
<evidence type="ECO:0000313" key="2">
    <source>
        <dbReference type="EMBL" id="GAA4328170.1"/>
    </source>
</evidence>
<evidence type="ECO:0000313" key="3">
    <source>
        <dbReference type="Proteomes" id="UP001500582"/>
    </source>
</evidence>
<comment type="caution">
    <text evidence="2">The sequence shown here is derived from an EMBL/GenBank/DDBJ whole genome shotgun (WGS) entry which is preliminary data.</text>
</comment>
<gene>
    <name evidence="2" type="ORF">GCM10023149_32060</name>
</gene>